<keyword evidence="1" id="KW-0472">Membrane</keyword>
<reference evidence="2" key="1">
    <citation type="submission" date="2020-11" db="EMBL/GenBank/DDBJ databases">
        <authorList>
            <consortium name="DOE Joint Genome Institute"/>
            <person name="Ahrendt S."/>
            <person name="Riley R."/>
            <person name="Andreopoulos W."/>
            <person name="Labutti K."/>
            <person name="Pangilinan J."/>
            <person name="Ruiz-Duenas F.J."/>
            <person name="Barrasa J.M."/>
            <person name="Sanchez-Garcia M."/>
            <person name="Camarero S."/>
            <person name="Miyauchi S."/>
            <person name="Serrano A."/>
            <person name="Linde D."/>
            <person name="Babiker R."/>
            <person name="Drula E."/>
            <person name="Ayuso-Fernandez I."/>
            <person name="Pacheco R."/>
            <person name="Padilla G."/>
            <person name="Ferreira P."/>
            <person name="Barriuso J."/>
            <person name="Kellner H."/>
            <person name="Castanera R."/>
            <person name="Alfaro M."/>
            <person name="Ramirez L."/>
            <person name="Pisabarro A.G."/>
            <person name="Kuo A."/>
            <person name="Tritt A."/>
            <person name="Lipzen A."/>
            <person name="He G."/>
            <person name="Yan M."/>
            <person name="Ng V."/>
            <person name="Cullen D."/>
            <person name="Martin F."/>
            <person name="Rosso M.-N."/>
            <person name="Henrissat B."/>
            <person name="Hibbett D."/>
            <person name="Martinez A.T."/>
            <person name="Grigoriev I.V."/>
        </authorList>
    </citation>
    <scope>NUCLEOTIDE SEQUENCE</scope>
    <source>
        <strain evidence="2">CBS 247.69</strain>
    </source>
</reference>
<dbReference type="EMBL" id="MU150236">
    <property type="protein sequence ID" value="KAF9467648.1"/>
    <property type="molecule type" value="Genomic_DNA"/>
</dbReference>
<dbReference type="Proteomes" id="UP000807353">
    <property type="component" value="Unassembled WGS sequence"/>
</dbReference>
<sequence length="77" mass="8851">MALSHVANFVCAQPENLVSLRKLIPEHKPSLNLLWSIADLTWRLHLSTYLFFIFIYCGIIVPWGGALWGTLFFVVNF</sequence>
<comment type="caution">
    <text evidence="2">The sequence shown here is derived from an EMBL/GenBank/DDBJ whole genome shotgun (WGS) entry which is preliminary data.</text>
</comment>
<keyword evidence="3" id="KW-1185">Reference proteome</keyword>
<organism evidence="2 3">
    <name type="scientific">Collybia nuda</name>
    <dbReference type="NCBI Taxonomy" id="64659"/>
    <lineage>
        <taxon>Eukaryota</taxon>
        <taxon>Fungi</taxon>
        <taxon>Dikarya</taxon>
        <taxon>Basidiomycota</taxon>
        <taxon>Agaricomycotina</taxon>
        <taxon>Agaricomycetes</taxon>
        <taxon>Agaricomycetidae</taxon>
        <taxon>Agaricales</taxon>
        <taxon>Tricholomatineae</taxon>
        <taxon>Clitocybaceae</taxon>
        <taxon>Collybia</taxon>
    </lineage>
</organism>
<keyword evidence="1" id="KW-0812">Transmembrane</keyword>
<feature type="transmembrane region" description="Helical" evidence="1">
    <location>
        <begin position="49"/>
        <end position="75"/>
    </location>
</feature>
<proteinExistence type="predicted"/>
<gene>
    <name evidence="2" type="ORF">BDZ94DRAFT_1248634</name>
</gene>
<evidence type="ECO:0000256" key="1">
    <source>
        <dbReference type="SAM" id="Phobius"/>
    </source>
</evidence>
<dbReference type="AlphaFoldDB" id="A0A9P6CPG4"/>
<evidence type="ECO:0000313" key="3">
    <source>
        <dbReference type="Proteomes" id="UP000807353"/>
    </source>
</evidence>
<name>A0A9P6CPG4_9AGAR</name>
<evidence type="ECO:0000313" key="2">
    <source>
        <dbReference type="EMBL" id="KAF9467648.1"/>
    </source>
</evidence>
<protein>
    <submittedName>
        <fullName evidence="2">Uncharacterized protein</fullName>
    </submittedName>
</protein>
<accession>A0A9P6CPG4</accession>
<keyword evidence="1" id="KW-1133">Transmembrane helix</keyword>